<name>A0ABR6NE59_9SPHN</name>
<gene>
    <name evidence="2" type="ORF">HNP60_001505</name>
</gene>
<dbReference type="InterPro" id="IPR027417">
    <property type="entry name" value="P-loop_NTPase"/>
</dbReference>
<comment type="caution">
    <text evidence="2">The sequence shown here is derived from an EMBL/GenBank/DDBJ whole genome shotgun (WGS) entry which is preliminary data.</text>
</comment>
<dbReference type="Gene3D" id="3.40.50.300">
    <property type="entry name" value="P-loop containing nucleotide triphosphate hydrolases"/>
    <property type="match status" value="1"/>
</dbReference>
<protein>
    <recommendedName>
        <fullName evidence="1">HPr kinase/phosphorylase C-terminal domain-containing protein</fullName>
    </recommendedName>
</protein>
<sequence length="148" mass="15939">MMSEDADDLLHASSVAIGGQGLLIMGPSGSGKSDLALRLIDRGATLISDDYTQLRVHEGGLRLSAAPNIAGKMEIRHLGIVEMPYMEDVPALLAIRLDEQPPRMPETSTHILLHGIMLPLIVLRGLDASAPIKAEWAMKRTNLTGKLP</sequence>
<dbReference type="Pfam" id="PF07475">
    <property type="entry name" value="Hpr_kinase_C"/>
    <property type="match status" value="1"/>
</dbReference>
<evidence type="ECO:0000313" key="2">
    <source>
        <dbReference type="EMBL" id="MBB5985531.1"/>
    </source>
</evidence>
<proteinExistence type="predicted"/>
<evidence type="ECO:0000259" key="1">
    <source>
        <dbReference type="Pfam" id="PF07475"/>
    </source>
</evidence>
<accession>A0ABR6NE59</accession>
<keyword evidence="3" id="KW-1185">Reference proteome</keyword>
<dbReference type="EMBL" id="JACHKA010000001">
    <property type="protein sequence ID" value="MBB5985531.1"/>
    <property type="molecule type" value="Genomic_DNA"/>
</dbReference>
<evidence type="ECO:0000313" key="3">
    <source>
        <dbReference type="Proteomes" id="UP001138540"/>
    </source>
</evidence>
<feature type="domain" description="HPr kinase/phosphorylase C-terminal" evidence="1">
    <location>
        <begin position="9"/>
        <end position="83"/>
    </location>
</feature>
<reference evidence="2 3" key="1">
    <citation type="submission" date="2020-08" db="EMBL/GenBank/DDBJ databases">
        <title>Exploring microbial biodiversity for novel pathways involved in the catabolism of aromatic compounds derived from lignin.</title>
        <authorList>
            <person name="Elkins J."/>
        </authorList>
    </citation>
    <scope>NUCLEOTIDE SEQUENCE [LARGE SCALE GENOMIC DNA]</scope>
    <source>
        <strain evidence="2 3">B1D3A</strain>
    </source>
</reference>
<dbReference type="SUPFAM" id="SSF53795">
    <property type="entry name" value="PEP carboxykinase-like"/>
    <property type="match status" value="1"/>
</dbReference>
<dbReference type="InterPro" id="IPR011104">
    <property type="entry name" value="Hpr_kin/Pase_C"/>
</dbReference>
<organism evidence="2 3">
    <name type="scientific">Sphingobium lignivorans</name>
    <dbReference type="NCBI Taxonomy" id="2735886"/>
    <lineage>
        <taxon>Bacteria</taxon>
        <taxon>Pseudomonadati</taxon>
        <taxon>Pseudomonadota</taxon>
        <taxon>Alphaproteobacteria</taxon>
        <taxon>Sphingomonadales</taxon>
        <taxon>Sphingomonadaceae</taxon>
        <taxon>Sphingobium</taxon>
    </lineage>
</organism>
<dbReference type="Proteomes" id="UP001138540">
    <property type="component" value="Unassembled WGS sequence"/>
</dbReference>
<dbReference type="CDD" id="cd01918">
    <property type="entry name" value="HprK_C"/>
    <property type="match status" value="1"/>
</dbReference>